<name>A0ABT8X0Z3_9FLAO</name>
<dbReference type="NCBIfam" id="TIGR04056">
    <property type="entry name" value="OMP_RagA_SusC"/>
    <property type="match status" value="1"/>
</dbReference>
<keyword evidence="4 7" id="KW-0812">Transmembrane</keyword>
<dbReference type="InterPro" id="IPR037066">
    <property type="entry name" value="Plug_dom_sf"/>
</dbReference>
<dbReference type="Pfam" id="PF07715">
    <property type="entry name" value="Plug"/>
    <property type="match status" value="1"/>
</dbReference>
<keyword evidence="3 7" id="KW-1134">Transmembrane beta strand</keyword>
<evidence type="ECO:0000256" key="2">
    <source>
        <dbReference type="ARBA" id="ARBA00022448"/>
    </source>
</evidence>
<dbReference type="Gene3D" id="2.60.40.1120">
    <property type="entry name" value="Carboxypeptidase-like, regulatory domain"/>
    <property type="match status" value="1"/>
</dbReference>
<comment type="subcellular location">
    <subcellularLocation>
        <location evidence="1 7">Cell outer membrane</location>
        <topology evidence="1 7">Multi-pass membrane protein</topology>
    </subcellularLocation>
</comment>
<evidence type="ECO:0000259" key="8">
    <source>
        <dbReference type="Pfam" id="PF07715"/>
    </source>
</evidence>
<evidence type="ECO:0000313" key="10">
    <source>
        <dbReference type="Proteomes" id="UP001176891"/>
    </source>
</evidence>
<evidence type="ECO:0000256" key="4">
    <source>
        <dbReference type="ARBA" id="ARBA00022692"/>
    </source>
</evidence>
<protein>
    <submittedName>
        <fullName evidence="9">SusC/RagA family TonB-linked outer membrane protein</fullName>
    </submittedName>
</protein>
<dbReference type="InterPro" id="IPR012910">
    <property type="entry name" value="Plug_dom"/>
</dbReference>
<dbReference type="Pfam" id="PF13715">
    <property type="entry name" value="CarbopepD_reg_2"/>
    <property type="match status" value="1"/>
</dbReference>
<keyword evidence="2 7" id="KW-0813">Transport</keyword>
<proteinExistence type="inferred from homology"/>
<feature type="domain" description="TonB-dependent receptor plug" evidence="8">
    <location>
        <begin position="213"/>
        <end position="328"/>
    </location>
</feature>
<reference evidence="9" key="1">
    <citation type="submission" date="2023-07" db="EMBL/GenBank/DDBJ databases">
        <title>Two novel species in the genus Flavivirga.</title>
        <authorList>
            <person name="Kwon K."/>
        </authorList>
    </citation>
    <scope>NUCLEOTIDE SEQUENCE</scope>
    <source>
        <strain evidence="9">KACC 14157</strain>
    </source>
</reference>
<dbReference type="Gene3D" id="2.40.170.20">
    <property type="entry name" value="TonB-dependent receptor, beta-barrel domain"/>
    <property type="match status" value="1"/>
</dbReference>
<dbReference type="InterPro" id="IPR023996">
    <property type="entry name" value="TonB-dep_OMP_SusC/RagA"/>
</dbReference>
<dbReference type="SUPFAM" id="SSF49464">
    <property type="entry name" value="Carboxypeptidase regulatory domain-like"/>
    <property type="match status" value="1"/>
</dbReference>
<dbReference type="PROSITE" id="PS52016">
    <property type="entry name" value="TONB_DEPENDENT_REC_3"/>
    <property type="match status" value="1"/>
</dbReference>
<dbReference type="Gene3D" id="2.170.130.10">
    <property type="entry name" value="TonB-dependent receptor, plug domain"/>
    <property type="match status" value="1"/>
</dbReference>
<evidence type="ECO:0000256" key="1">
    <source>
        <dbReference type="ARBA" id="ARBA00004571"/>
    </source>
</evidence>
<dbReference type="RefSeq" id="WP_303282183.1">
    <property type="nucleotide sequence ID" value="NZ_BAABCZ010000010.1"/>
</dbReference>
<dbReference type="InterPro" id="IPR036942">
    <property type="entry name" value="Beta-barrel_TonB_sf"/>
</dbReference>
<sequence>MRTFILLFCSTVFSLTSDGVFSQNAKIKIDADRTISVDEVFKIIKTQTDFNFIYKSGMFKDYPKINVKKGVINANRLLEKSLSKGDFKFNISANNTITIRQASEVQELVITGTVTDENNLPLSRITVYVSNREPTSEKISSDFVVRSTSTDFDGKFTIKADVGHYLIVSGLGYEFFKDQIKAEQTVYNITLKESISELNEVVVVSSGYQKISKERATGSYSVIKGKDVKTLETSVQARLEGLVPGVLNSTFGDANFMVNFLPDSDNDNRLIMRGISTITGNSSPLVVIDGFPTDEGLSSINPNNIEKITFLRDGAAASIWGAQSSNGVIVITTKKGSASVPKVSYRYTHQLTPKWDLDYLNKANASETIDYLEEVLGDALNGIGPNTIETSRPTELSYLMRDLRNGAIDQITYDAAVAEIRARGDNFDQSKDKLLAFGTIQQHDLAVQGGGDKINYRASLNYLSKEGGYVGNENEKINFRLNNEFKISDRLTASLGLNFIYEDADYSPIFAREPGVGGRSAVIDQIAPWEQLVDDQGNYLNQSRNYIGEPLGLRGFFNLRHSDFVLDRYGIETHSNLLNDIDETSRGFKSFLTRLQTNINYKITKDLTFNAGFQYERGSRTDKSFWSKNARILNQSRAAFTRTDFVTGDIVEEIIPEGALQQVNTGDNYAYTIRGTLNYDKTFGKHSIVLLGGGEINKRFNEFYKSTQFGFDPSTLIEKPVDINDLNGVIFPSLNANRFTFYFDDFENFREITSQDDRFASYFGNMGYIFDKKYILNASARVDNFNLYGGNARFNQQPLWSLGAGWNISKENFMESISWINNLKLAYTYGSNGNVVRGAIPELQISQNFDAFAGQIIGTIESPKNDALKWEETVTNNIKLDFGLFDYKLSGSLDFYHRKSIDVLSSREIDPTYGIRRVTANNGTIVNKGFELELNTKLIQRENFYWGATMLVSYNKNEVLDVETSERKEVPENLLRGLYSAPGLPANGLYSLQWAGISEEGLPQVLDVNGEATTQYTDLTGIDMLVFSGSVVPNWVGSFRSQFRYKNLELSTMFVGSFGHVMRRDVPNLNFNQITRPHADVVNRWKQSGDEATSNVPRIGTRFTEPILSNNLYQFADINVISADYIKLREVSLIYNIPESVLSSLSIGPSQLILQVNNPWRWTANNDGIDPEAHELSYGTRLLPIMTSYTVGLNINF</sequence>
<dbReference type="EMBL" id="JAUOEM010000003">
    <property type="protein sequence ID" value="MDO5987619.1"/>
    <property type="molecule type" value="Genomic_DNA"/>
</dbReference>
<gene>
    <name evidence="9" type="ORF">Q4Q39_09435</name>
</gene>
<evidence type="ECO:0000313" key="9">
    <source>
        <dbReference type="EMBL" id="MDO5987619.1"/>
    </source>
</evidence>
<keyword evidence="6 7" id="KW-0998">Cell outer membrane</keyword>
<keyword evidence="5 7" id="KW-0472">Membrane</keyword>
<evidence type="ECO:0000256" key="6">
    <source>
        <dbReference type="ARBA" id="ARBA00023237"/>
    </source>
</evidence>
<evidence type="ECO:0000256" key="7">
    <source>
        <dbReference type="PROSITE-ProRule" id="PRU01360"/>
    </source>
</evidence>
<dbReference type="InterPro" id="IPR008969">
    <property type="entry name" value="CarboxyPept-like_regulatory"/>
</dbReference>
<evidence type="ECO:0000256" key="3">
    <source>
        <dbReference type="ARBA" id="ARBA00022452"/>
    </source>
</evidence>
<comment type="similarity">
    <text evidence="7">Belongs to the TonB-dependent receptor family.</text>
</comment>
<comment type="caution">
    <text evidence="9">The sequence shown here is derived from an EMBL/GenBank/DDBJ whole genome shotgun (WGS) entry which is preliminary data.</text>
</comment>
<accession>A0ABT8X0Z3</accession>
<dbReference type="SUPFAM" id="SSF56935">
    <property type="entry name" value="Porins"/>
    <property type="match status" value="1"/>
</dbReference>
<dbReference type="Proteomes" id="UP001176891">
    <property type="component" value="Unassembled WGS sequence"/>
</dbReference>
<organism evidence="9 10">
    <name type="scientific">Flavivirga amylovorans</name>
    <dbReference type="NCBI Taxonomy" id="870486"/>
    <lineage>
        <taxon>Bacteria</taxon>
        <taxon>Pseudomonadati</taxon>
        <taxon>Bacteroidota</taxon>
        <taxon>Flavobacteriia</taxon>
        <taxon>Flavobacteriales</taxon>
        <taxon>Flavobacteriaceae</taxon>
        <taxon>Flavivirga</taxon>
    </lineage>
</organism>
<evidence type="ECO:0000256" key="5">
    <source>
        <dbReference type="ARBA" id="ARBA00023136"/>
    </source>
</evidence>
<keyword evidence="10" id="KW-1185">Reference proteome</keyword>
<dbReference type="InterPro" id="IPR039426">
    <property type="entry name" value="TonB-dep_rcpt-like"/>
</dbReference>